<protein>
    <recommendedName>
        <fullName evidence="6">Peptidase S8/S53 domain-containing protein</fullName>
    </recommendedName>
</protein>
<comment type="caution">
    <text evidence="5">Lacks conserved residue(s) required for the propagation of feature annotation.</text>
</comment>
<keyword evidence="3" id="KW-0378">Hydrolase</keyword>
<dbReference type="VEuPathDB" id="TrichDB:TRFO_10202"/>
<dbReference type="PANTHER" id="PTHR43399:SF4">
    <property type="entry name" value="CELL WALL-ASSOCIATED PROTEASE"/>
    <property type="match status" value="1"/>
</dbReference>
<evidence type="ECO:0000256" key="1">
    <source>
        <dbReference type="ARBA" id="ARBA00011073"/>
    </source>
</evidence>
<evidence type="ECO:0000256" key="5">
    <source>
        <dbReference type="PROSITE-ProRule" id="PRU01240"/>
    </source>
</evidence>
<dbReference type="PRINTS" id="PR00723">
    <property type="entry name" value="SUBTILISIN"/>
</dbReference>
<comment type="caution">
    <text evidence="7">The sequence shown here is derived from an EMBL/GenBank/DDBJ whole genome shotgun (WGS) entry which is preliminary data.</text>
</comment>
<proteinExistence type="inferred from homology"/>
<reference evidence="7" key="1">
    <citation type="submission" date="2016-10" db="EMBL/GenBank/DDBJ databases">
        <authorList>
            <person name="Benchimol M."/>
            <person name="Almeida L.G."/>
            <person name="Vasconcelos A.T."/>
            <person name="Perreira-Neves A."/>
            <person name="Rosa I.A."/>
            <person name="Tasca T."/>
            <person name="Bogo M.R."/>
            <person name="de Souza W."/>
        </authorList>
    </citation>
    <scope>NUCLEOTIDE SEQUENCE [LARGE SCALE GENOMIC DNA]</scope>
    <source>
        <strain evidence="7">K</strain>
    </source>
</reference>
<evidence type="ECO:0000256" key="2">
    <source>
        <dbReference type="ARBA" id="ARBA00022670"/>
    </source>
</evidence>
<keyword evidence="2" id="KW-0645">Protease</keyword>
<dbReference type="GO" id="GO:0006508">
    <property type="term" value="P:proteolysis"/>
    <property type="evidence" value="ECO:0007669"/>
    <property type="project" value="UniProtKB-KW"/>
</dbReference>
<dbReference type="InterPro" id="IPR036852">
    <property type="entry name" value="Peptidase_S8/S53_dom_sf"/>
</dbReference>
<evidence type="ECO:0000313" key="8">
    <source>
        <dbReference type="Proteomes" id="UP000179807"/>
    </source>
</evidence>
<keyword evidence="4" id="KW-0720">Serine protease</keyword>
<sequence>MMKLHSIYFTCRKFYLNEKGITGKGEVISIIDSSIDYHHAMFYDDENNFGLDKELPNHRKFTYYYFEGTQDDLDQSILSEAHGTHTAGILAGNNKCSHDFQNNFTIFDGIAPEAKLFYAGNHSSGRYVQKPIKEYADKVREPGSHIAMNSWGSQDGFDSVFNNIFTEAAQEHPDILFLFAAGNERDSIGYYSVCDPAGSSNVLAIGSSDEIYDTQSLEMSFILFNAKYEMEATLLEDWTINNPGLFLYLRSFHDIGAADFLIIDPNDYVSNEEFCEVANTTQYSIIVDNNPENYSCSNLSGIAAMLVSKEDIDNYTKFDEDMIITMRMRRKTSSLKSFSQIRSAPFSSIGPANRGLKKPDLIAPGTNIFSAYTNEINTQYSCSYEDSLAGYTVKLPYFHLVCQIRICQI</sequence>
<comment type="similarity">
    <text evidence="1 5">Belongs to the peptidase S8 family.</text>
</comment>
<organism evidence="7 8">
    <name type="scientific">Tritrichomonas foetus</name>
    <dbReference type="NCBI Taxonomy" id="1144522"/>
    <lineage>
        <taxon>Eukaryota</taxon>
        <taxon>Metamonada</taxon>
        <taxon>Parabasalia</taxon>
        <taxon>Tritrichomonadida</taxon>
        <taxon>Tritrichomonadidae</taxon>
        <taxon>Tritrichomonas</taxon>
    </lineage>
</organism>
<dbReference type="RefSeq" id="XP_068349162.1">
    <property type="nucleotide sequence ID" value="XM_068495298.1"/>
</dbReference>
<dbReference type="OrthoDB" id="10256524at2759"/>
<dbReference type="PROSITE" id="PS51892">
    <property type="entry name" value="SUBTILASE"/>
    <property type="match status" value="1"/>
</dbReference>
<gene>
    <name evidence="7" type="ORF">TRFO_10202</name>
</gene>
<name>A0A1J4JBI0_9EUKA</name>
<evidence type="ECO:0000256" key="4">
    <source>
        <dbReference type="ARBA" id="ARBA00022825"/>
    </source>
</evidence>
<dbReference type="SUPFAM" id="SSF52743">
    <property type="entry name" value="Subtilisin-like"/>
    <property type="match status" value="1"/>
</dbReference>
<feature type="domain" description="Peptidase S8/S53" evidence="6">
    <location>
        <begin position="23"/>
        <end position="385"/>
    </location>
</feature>
<dbReference type="AlphaFoldDB" id="A0A1J4JBI0"/>
<dbReference type="Proteomes" id="UP000179807">
    <property type="component" value="Unassembled WGS sequence"/>
</dbReference>
<dbReference type="InterPro" id="IPR000209">
    <property type="entry name" value="Peptidase_S8/S53_dom"/>
</dbReference>
<dbReference type="EMBL" id="MLAK01001204">
    <property type="protein sequence ID" value="OHS96025.1"/>
    <property type="molecule type" value="Genomic_DNA"/>
</dbReference>
<dbReference type="Gene3D" id="3.40.50.200">
    <property type="entry name" value="Peptidase S8/S53 domain"/>
    <property type="match status" value="2"/>
</dbReference>
<dbReference type="Gene3D" id="3.50.30.30">
    <property type="match status" value="1"/>
</dbReference>
<dbReference type="GO" id="GO:0004252">
    <property type="term" value="F:serine-type endopeptidase activity"/>
    <property type="evidence" value="ECO:0007669"/>
    <property type="project" value="InterPro"/>
</dbReference>
<evidence type="ECO:0000259" key="6">
    <source>
        <dbReference type="Pfam" id="PF00082"/>
    </source>
</evidence>
<dbReference type="PANTHER" id="PTHR43399">
    <property type="entry name" value="SUBTILISIN-RELATED"/>
    <property type="match status" value="1"/>
</dbReference>
<dbReference type="InterPro" id="IPR051048">
    <property type="entry name" value="Peptidase_S8/S53_subtilisin"/>
</dbReference>
<dbReference type="InterPro" id="IPR015500">
    <property type="entry name" value="Peptidase_S8_subtilisin-rel"/>
</dbReference>
<dbReference type="GeneID" id="94830002"/>
<keyword evidence="8" id="KW-1185">Reference proteome</keyword>
<accession>A0A1J4JBI0</accession>
<dbReference type="Pfam" id="PF00082">
    <property type="entry name" value="Peptidase_S8"/>
    <property type="match status" value="1"/>
</dbReference>
<evidence type="ECO:0000256" key="3">
    <source>
        <dbReference type="ARBA" id="ARBA00022801"/>
    </source>
</evidence>
<evidence type="ECO:0000313" key="7">
    <source>
        <dbReference type="EMBL" id="OHS96025.1"/>
    </source>
</evidence>